<dbReference type="Gene3D" id="2.60.120.40">
    <property type="match status" value="1"/>
</dbReference>
<name>A0A7G7WZ54_9CNID</name>
<dbReference type="EMBL" id="MT747609">
    <property type="protein sequence ID" value="QNH72543.1"/>
    <property type="molecule type" value="mRNA"/>
</dbReference>
<evidence type="ECO:0000256" key="1">
    <source>
        <dbReference type="SAM" id="MobiDB-lite"/>
    </source>
</evidence>
<feature type="compositionally biased region" description="Acidic residues" evidence="1">
    <location>
        <begin position="579"/>
        <end position="633"/>
    </location>
</feature>
<dbReference type="AlphaFoldDB" id="A0A7G7WZ54"/>
<sequence length="646" mass="72924">MIKFLTILVFSCYAFADKPEWVPYVSPMMLGRTFDKSKNQVGVDIINLEDVTNTEIVNGTKEFMKFKAGESDESKRDLLDVGGSLALKIKGGFIQVKGSGQYIKEENKGEKYYELLTLVQRKTRVISLASEVEANTANIGDIIGKHYVSKIQYGANMVASLRFKYKDDKEKENIKAAIEGSISDTTGSGSFNIQASANLSKIDEQLNSQYSLEIKYYADVQLDDVPQNIEDFKALVNRFSSLVAETTDNGMGRPISAYVQPLTALLGNAPEYNADLKTHERIPDLEREISDLIVAKNLLYIALKDKRTLTEQQEGWISDFYETIIGATKAYREVISKLDLETGPEQFQKTNEAFLKIKELDSWKQRFTLCPEAEKKSDVPIVTFTLYSQLARRLICHMERERSNSIYDTQVRNILSLKTDFMDNLDKRNTFLNNVLTLSKDYTARAKTIFQHYFMATRDGQQSGIQKGGKVVFNNVQLKSSLKDGYDSSTGVFTAPTNGLYLLSQHVSGTNMDMDGDDQGICPITQAHTKSMFKKMREGETYEVTSDTDTLVGQSSFMGILVDVEKNEEKVCAKKHDLEDDNDEQLEDSDKDVEEKDDEENTVSGNDDDDSEDDKESSLSDNEDDKGEDDDDDENKKIGEDEEYEE</sequence>
<feature type="region of interest" description="Disordered" evidence="1">
    <location>
        <begin position="574"/>
        <end position="646"/>
    </location>
</feature>
<reference evidence="3" key="2">
    <citation type="submission" date="2020-07" db="EMBL/GenBank/DDBJ databases">
        <authorList>
            <person name="Klompen A.L."/>
            <person name="Macrander J."/>
            <person name="Reitzel A.M."/>
            <person name="Stampar S.N."/>
        </authorList>
    </citation>
    <scope>NUCLEOTIDE SEQUENCE</scope>
</reference>
<evidence type="ECO:0000313" key="3">
    <source>
        <dbReference type="EMBL" id="QNH72543.1"/>
    </source>
</evidence>
<feature type="chain" id="PRO_5028829551" evidence="2">
    <location>
        <begin position="17"/>
        <end position="646"/>
    </location>
</feature>
<evidence type="ECO:0000256" key="2">
    <source>
        <dbReference type="SAM" id="SignalP"/>
    </source>
</evidence>
<feature type="signal peptide" evidence="2">
    <location>
        <begin position="1"/>
        <end position="16"/>
    </location>
</feature>
<organism evidence="3">
    <name type="scientific">Pachycerianthus maua</name>
    <dbReference type="NCBI Taxonomy" id="2736681"/>
    <lineage>
        <taxon>Eukaryota</taxon>
        <taxon>Metazoa</taxon>
        <taxon>Cnidaria</taxon>
        <taxon>Anthozoa</taxon>
        <taxon>Ceriantharia</taxon>
        <taxon>Spirularia</taxon>
        <taxon>Cerianthidae</taxon>
        <taxon>Pachycerianthus</taxon>
    </lineage>
</organism>
<proteinExistence type="evidence at transcript level"/>
<dbReference type="SUPFAM" id="SSF49842">
    <property type="entry name" value="TNF-like"/>
    <property type="match status" value="1"/>
</dbReference>
<accession>A0A7G7WZ54</accession>
<reference evidence="3" key="1">
    <citation type="journal article" date="2020" name="Mar. Drugs">
        <title>Transcriptomic Analysis of Four Cerianthid (Cnidaria, Ceriantharia) Venoms.</title>
        <authorList>
            <person name="Klompen A.M.L."/>
            <person name="Macrander J."/>
            <person name="Reitzel A.M."/>
            <person name="Stampar S.N."/>
        </authorList>
    </citation>
    <scope>NUCLEOTIDE SEQUENCE</scope>
</reference>
<dbReference type="InterPro" id="IPR008983">
    <property type="entry name" value="Tumour_necrosis_fac-like_dom"/>
</dbReference>
<protein>
    <submittedName>
        <fullName evidence="3">Toxin candidate TRINITY_DN29930_c0_g2_i1</fullName>
    </submittedName>
</protein>
<keyword evidence="2" id="KW-0732">Signal</keyword>